<feature type="transmembrane region" description="Helical" evidence="1">
    <location>
        <begin position="127"/>
        <end position="147"/>
    </location>
</feature>
<gene>
    <name evidence="2" type="ORF">DFW101_0990</name>
</gene>
<dbReference type="Pfam" id="PF04307">
    <property type="entry name" value="YdjM"/>
    <property type="match status" value="1"/>
</dbReference>
<keyword evidence="3" id="KW-1185">Reference proteome</keyword>
<sequence length="345" mass="37060">MDPVTHVAAGVLIGQAAKDRFPAGRALVPLAAFAAWMPDLDNIVTFFGPEAYMRYHRGLTHSLLGCALLAWLLALVAHRLWREAGAGRFFILFYICALSHLFLDCITSYGTGLFLPFSDMRVSFPSVYIIDPVYTLALVGLAVAGVVRPGARKGLAVAGLAVMLAWPALGFGVGHYVAGRAGTLLAAQGQDVKAIHAQPDAFAPLWWKIVADEGDEYVLTGMDLSSPGTLLPERRYRKAAPAELEALGQAAPVFAQYVWFTDFPVISTATSPEGTTLTFQDLRFMAVNPLVAKVRGTAVPFTLTAYLDSAGRLMRVLYSQLGNGEVILPRPEAAQAAILWPVGGN</sequence>
<dbReference type="EMBL" id="CM001368">
    <property type="protein sequence ID" value="EHJ47004.1"/>
    <property type="molecule type" value="Genomic_DNA"/>
</dbReference>
<dbReference type="AlphaFoldDB" id="G7Q4D6"/>
<feature type="transmembrane region" description="Helical" evidence="1">
    <location>
        <begin position="154"/>
        <end position="178"/>
    </location>
</feature>
<organism evidence="2 3">
    <name type="scientific">Solidesulfovibrio carbinoliphilus subsp. oakridgensis</name>
    <dbReference type="NCBI Taxonomy" id="694327"/>
    <lineage>
        <taxon>Bacteria</taxon>
        <taxon>Pseudomonadati</taxon>
        <taxon>Thermodesulfobacteriota</taxon>
        <taxon>Desulfovibrionia</taxon>
        <taxon>Desulfovibrionales</taxon>
        <taxon>Desulfovibrionaceae</taxon>
        <taxon>Solidesulfovibrio</taxon>
    </lineage>
</organism>
<dbReference type="OrthoDB" id="9781927at2"/>
<keyword evidence="1" id="KW-1133">Transmembrane helix</keyword>
<keyword evidence="1" id="KW-0472">Membrane</keyword>
<evidence type="ECO:0000256" key="1">
    <source>
        <dbReference type="SAM" id="Phobius"/>
    </source>
</evidence>
<feature type="transmembrane region" description="Helical" evidence="1">
    <location>
        <begin position="59"/>
        <end position="77"/>
    </location>
</feature>
<reference evidence="3" key="1">
    <citation type="journal article" date="2015" name="Genome Announc.">
        <title>High-Quality Draft Genome Sequence of Desulfovibrio carbinoliphilus FW-101-2B, an Organic Acid-Oxidizing Sulfate-Reducing Bacterium Isolated from Uranium(VI)-Contaminated Groundwater.</title>
        <authorList>
            <person name="Ramsay B.D."/>
            <person name="Hwang C."/>
            <person name="Woo H.L."/>
            <person name="Carroll S.L."/>
            <person name="Lucas S."/>
            <person name="Han J."/>
            <person name="Lapidus A.L."/>
            <person name="Cheng J.F."/>
            <person name="Goodwin L.A."/>
            <person name="Pitluck S."/>
            <person name="Peters L."/>
            <person name="Chertkov O."/>
            <person name="Held B."/>
            <person name="Detter J.C."/>
            <person name="Han C.S."/>
            <person name="Tapia R."/>
            <person name="Land M.L."/>
            <person name="Hauser L.J."/>
            <person name="Kyrpides N.C."/>
            <person name="Ivanova N.N."/>
            <person name="Mikhailova N."/>
            <person name="Pagani I."/>
            <person name="Woyke T."/>
            <person name="Arkin A.P."/>
            <person name="Dehal P."/>
            <person name="Chivian D."/>
            <person name="Criddle C.S."/>
            <person name="Wu W."/>
            <person name="Chakraborty R."/>
            <person name="Hazen T.C."/>
            <person name="Fields M.W."/>
        </authorList>
    </citation>
    <scope>NUCLEOTIDE SEQUENCE [LARGE SCALE GENOMIC DNA]</scope>
    <source>
        <strain evidence="3">FW-101-2B</strain>
    </source>
</reference>
<dbReference type="InterPro" id="IPR007404">
    <property type="entry name" value="YdjM-like"/>
</dbReference>
<feature type="transmembrane region" description="Helical" evidence="1">
    <location>
        <begin position="89"/>
        <end position="115"/>
    </location>
</feature>
<name>G7Q4D6_9BACT</name>
<proteinExistence type="predicted"/>
<dbReference type="STRING" id="694327.DFW101_0990"/>
<evidence type="ECO:0000313" key="2">
    <source>
        <dbReference type="EMBL" id="EHJ47004.1"/>
    </source>
</evidence>
<evidence type="ECO:0000313" key="3">
    <source>
        <dbReference type="Proteomes" id="UP000004662"/>
    </source>
</evidence>
<dbReference type="PANTHER" id="PTHR40031:SF1">
    <property type="entry name" value="MEMBRANE-BOUND METAL-DEPENDENT HYDROLASE"/>
    <property type="match status" value="1"/>
</dbReference>
<accession>G7Q4D6</accession>
<evidence type="ECO:0008006" key="4">
    <source>
        <dbReference type="Google" id="ProtNLM"/>
    </source>
</evidence>
<dbReference type="Proteomes" id="UP000004662">
    <property type="component" value="Chromosome"/>
</dbReference>
<dbReference type="eggNOG" id="COG1988">
    <property type="taxonomic scope" value="Bacteria"/>
</dbReference>
<dbReference type="HOGENOM" id="CLU_067817_1_1_7"/>
<dbReference type="PANTHER" id="PTHR40031">
    <property type="entry name" value="HYPOTHETICAL MEMBRANE SPANNING PROTEIN"/>
    <property type="match status" value="1"/>
</dbReference>
<dbReference type="RefSeq" id="WP_009180420.1">
    <property type="nucleotide sequence ID" value="NZ_CM001368.1"/>
</dbReference>
<keyword evidence="1" id="KW-0812">Transmembrane</keyword>
<dbReference type="InterPro" id="IPR053170">
    <property type="entry name" value="Transcription_regulator"/>
</dbReference>
<protein>
    <recommendedName>
        <fullName evidence="4">Membrane-bound metal-dependent hydrolase</fullName>
    </recommendedName>
</protein>